<dbReference type="Gene3D" id="1.10.287.100">
    <property type="match status" value="1"/>
</dbReference>
<name>A0A1S1Z2A1_FLAPC</name>
<dbReference type="InterPro" id="IPR036388">
    <property type="entry name" value="WH-like_DNA-bd_sf"/>
</dbReference>
<keyword evidence="3" id="KW-0804">Transcription</keyword>
<dbReference type="Proteomes" id="UP000179797">
    <property type="component" value="Unassembled WGS sequence"/>
</dbReference>
<evidence type="ECO:0000256" key="1">
    <source>
        <dbReference type="ARBA" id="ARBA00023015"/>
    </source>
</evidence>
<dbReference type="Pfam" id="PF00392">
    <property type="entry name" value="GntR"/>
    <property type="match status" value="1"/>
</dbReference>
<dbReference type="InterPro" id="IPR036390">
    <property type="entry name" value="WH_DNA-bd_sf"/>
</dbReference>
<gene>
    <name evidence="5" type="ORF">NH26_13600</name>
</gene>
<organism evidence="5 6">
    <name type="scientific">Flammeovirga pacifica</name>
    <dbReference type="NCBI Taxonomy" id="915059"/>
    <lineage>
        <taxon>Bacteria</taxon>
        <taxon>Pseudomonadati</taxon>
        <taxon>Bacteroidota</taxon>
        <taxon>Cytophagia</taxon>
        <taxon>Cytophagales</taxon>
        <taxon>Flammeovirgaceae</taxon>
        <taxon>Flammeovirga</taxon>
    </lineage>
</organism>
<dbReference type="RefSeq" id="WP_044226073.1">
    <property type="nucleotide sequence ID" value="NZ_JRYR02000001.1"/>
</dbReference>
<evidence type="ECO:0000313" key="5">
    <source>
        <dbReference type="EMBL" id="OHX67303.1"/>
    </source>
</evidence>
<comment type="caution">
    <text evidence="5">The sequence shown here is derived from an EMBL/GenBank/DDBJ whole genome shotgun (WGS) entry which is preliminary data.</text>
</comment>
<dbReference type="SUPFAM" id="SSF46785">
    <property type="entry name" value="Winged helix' DNA-binding domain"/>
    <property type="match status" value="1"/>
</dbReference>
<dbReference type="SMART" id="SM00345">
    <property type="entry name" value="HTH_GNTR"/>
    <property type="match status" value="1"/>
</dbReference>
<dbReference type="PANTHER" id="PTHR38445:SF10">
    <property type="entry name" value="GNTR-FAMILY TRANSCRIPTIONAL REGULATOR"/>
    <property type="match status" value="1"/>
</dbReference>
<evidence type="ECO:0000313" key="6">
    <source>
        <dbReference type="Proteomes" id="UP000179797"/>
    </source>
</evidence>
<dbReference type="GO" id="GO:0003677">
    <property type="term" value="F:DNA binding"/>
    <property type="evidence" value="ECO:0007669"/>
    <property type="project" value="UniProtKB-KW"/>
</dbReference>
<reference evidence="5 6" key="1">
    <citation type="journal article" date="2012" name="Int. J. Syst. Evol. Microbiol.">
        <title>Flammeovirga pacifica sp. nov., isolated from deep-sea sediment.</title>
        <authorList>
            <person name="Xu H."/>
            <person name="Fu Y."/>
            <person name="Yang N."/>
            <person name="Ding Z."/>
            <person name="Lai Q."/>
            <person name="Zeng R."/>
        </authorList>
    </citation>
    <scope>NUCLEOTIDE SEQUENCE [LARGE SCALE GENOMIC DNA]</scope>
    <source>
        <strain evidence="6">DSM 24597 / LMG 26175 / WPAGA1</strain>
    </source>
</reference>
<protein>
    <recommendedName>
        <fullName evidence="4">HTH gntR-type domain-containing protein</fullName>
    </recommendedName>
</protein>
<evidence type="ECO:0000256" key="2">
    <source>
        <dbReference type="ARBA" id="ARBA00023125"/>
    </source>
</evidence>
<evidence type="ECO:0000256" key="3">
    <source>
        <dbReference type="ARBA" id="ARBA00023163"/>
    </source>
</evidence>
<sequence>MEFKNTKSIFTQIGDDVKDKIMEGEYAEDGKIPSTRELAGIVGVNPNTTIKAYAALQQEGIIYTQRGKGYFVCVGAKDTIVNSKKSEFLNEVLPETVDHAHKLGITLDEFQNYLKDLYHEEK</sequence>
<keyword evidence="1" id="KW-0805">Transcription regulation</keyword>
<dbReference type="OrthoDB" id="362473at2"/>
<dbReference type="GO" id="GO:0003700">
    <property type="term" value="F:DNA-binding transcription factor activity"/>
    <property type="evidence" value="ECO:0007669"/>
    <property type="project" value="InterPro"/>
</dbReference>
<dbReference type="AlphaFoldDB" id="A0A1S1Z2A1"/>
<accession>A0A1S1Z2A1</accession>
<dbReference type="STRING" id="915059.NH26_13600"/>
<dbReference type="PANTHER" id="PTHR38445">
    <property type="entry name" value="HTH-TYPE TRANSCRIPTIONAL REPRESSOR YTRA"/>
    <property type="match status" value="1"/>
</dbReference>
<evidence type="ECO:0000259" key="4">
    <source>
        <dbReference type="PROSITE" id="PS50949"/>
    </source>
</evidence>
<keyword evidence="2" id="KW-0238">DNA-binding</keyword>
<proteinExistence type="predicted"/>
<dbReference type="PROSITE" id="PS50949">
    <property type="entry name" value="HTH_GNTR"/>
    <property type="match status" value="1"/>
</dbReference>
<dbReference type="InterPro" id="IPR000524">
    <property type="entry name" value="Tscrpt_reg_HTH_GntR"/>
</dbReference>
<feature type="domain" description="HTH gntR-type" evidence="4">
    <location>
        <begin position="7"/>
        <end position="75"/>
    </location>
</feature>
<dbReference type="EMBL" id="JRYR02000001">
    <property type="protein sequence ID" value="OHX67303.1"/>
    <property type="molecule type" value="Genomic_DNA"/>
</dbReference>
<dbReference type="Gene3D" id="1.10.10.10">
    <property type="entry name" value="Winged helix-like DNA-binding domain superfamily/Winged helix DNA-binding domain"/>
    <property type="match status" value="1"/>
</dbReference>
<keyword evidence="6" id="KW-1185">Reference proteome</keyword>
<dbReference type="CDD" id="cd07377">
    <property type="entry name" value="WHTH_GntR"/>
    <property type="match status" value="1"/>
</dbReference>